<keyword evidence="10" id="KW-1185">Reference proteome</keyword>
<gene>
    <name evidence="9" type="ORF">WN48_05913</name>
</gene>
<sequence length="399" mass="45646">GKRLYFKPNKSITFGRKKADIVLQNDESISRLHASISVIPEDFIPLDGPTSICKLKDLNSKYGTYILYGEKTMEVTADEYIFKHNDVIRFGLQHHLYTIVSVPIIIVTSTLNVDDKSKLEYLMGEIDGLISEEWTSRCTYLTVSKATLTEKVTCALAAAIPIVTVAYWEQFKVAIDNNEEFPGIKDFVPIISETLVDKQKYLLSPNVKRRTLFQNLIFVHFSTSQYKIYAKIISMAGGKSLLYSKKHLTIKELCAPNIIVLQYPNYNETQSTESILPEYDSISMNNNQDCSITDSSISETLEEPQESKRTRRYFSDDSDTEFLTSTKKKICLKNSDIENTTKLQPSTFNSCIEEQKSSNTLLGYNSSFLRNILNCKNFKKVYNITPTRRIGLKEMYVWN</sequence>
<dbReference type="EMBL" id="KQ760434">
    <property type="protein sequence ID" value="OAD60348.1"/>
    <property type="molecule type" value="Genomic_DNA"/>
</dbReference>
<keyword evidence="3" id="KW-0158">Chromosome</keyword>
<dbReference type="OrthoDB" id="552194at2759"/>
<reference evidence="9 10" key="1">
    <citation type="submission" date="2015-07" db="EMBL/GenBank/DDBJ databases">
        <title>The genome of Eufriesea mexicana.</title>
        <authorList>
            <person name="Pan H."/>
            <person name="Kapheim K."/>
        </authorList>
    </citation>
    <scope>NUCLEOTIDE SEQUENCE [LARGE SCALE GENOMIC DNA]</scope>
    <source>
        <strain evidence="9">0111107269</strain>
        <tissue evidence="9">Whole body</tissue>
    </source>
</reference>
<dbReference type="InterPro" id="IPR036420">
    <property type="entry name" value="BRCT_dom_sf"/>
</dbReference>
<feature type="non-terminal residue" evidence="9">
    <location>
        <position position="1"/>
    </location>
</feature>
<dbReference type="InterPro" id="IPR000253">
    <property type="entry name" value="FHA_dom"/>
</dbReference>
<evidence type="ECO:0000256" key="4">
    <source>
        <dbReference type="ARBA" id="ARBA00022763"/>
    </source>
</evidence>
<dbReference type="Pfam" id="PF16508">
    <property type="entry name" value="NIBRIN_BRCT_II"/>
    <property type="match status" value="1"/>
</dbReference>
<comment type="subcellular location">
    <subcellularLocation>
        <location evidence="2">Chromosome</location>
    </subcellularLocation>
    <subcellularLocation>
        <location evidence="1">Nucleus</location>
    </subcellularLocation>
</comment>
<evidence type="ECO:0000256" key="5">
    <source>
        <dbReference type="ARBA" id="ARBA00023204"/>
    </source>
</evidence>
<evidence type="ECO:0000256" key="2">
    <source>
        <dbReference type="ARBA" id="ARBA00004286"/>
    </source>
</evidence>
<accession>A0A310SKC7</accession>
<feature type="non-terminal residue" evidence="9">
    <location>
        <position position="399"/>
    </location>
</feature>
<dbReference type="Gene3D" id="2.60.200.20">
    <property type="match status" value="1"/>
</dbReference>
<dbReference type="SUPFAM" id="SSF52113">
    <property type="entry name" value="BRCT domain"/>
    <property type="match status" value="1"/>
</dbReference>
<dbReference type="GO" id="GO:0030870">
    <property type="term" value="C:Mre11 complex"/>
    <property type="evidence" value="ECO:0007669"/>
    <property type="project" value="InterPro"/>
</dbReference>
<dbReference type="CDD" id="cd22667">
    <property type="entry name" value="FHA_NBN"/>
    <property type="match status" value="1"/>
</dbReference>
<evidence type="ECO:0000256" key="7">
    <source>
        <dbReference type="ARBA" id="ARBA00044757"/>
    </source>
</evidence>
<dbReference type="InterPro" id="IPR040227">
    <property type="entry name" value="Nibrin-rel"/>
</dbReference>
<dbReference type="PROSITE" id="PS50006">
    <property type="entry name" value="FHA_DOMAIN"/>
    <property type="match status" value="1"/>
</dbReference>
<evidence type="ECO:0000256" key="3">
    <source>
        <dbReference type="ARBA" id="ARBA00022454"/>
    </source>
</evidence>
<feature type="domain" description="FHA" evidence="8">
    <location>
        <begin position="12"/>
        <end position="66"/>
    </location>
</feature>
<dbReference type="AlphaFoldDB" id="A0A310SKC7"/>
<dbReference type="CDD" id="cd17741">
    <property type="entry name" value="BRCT_nibrin"/>
    <property type="match status" value="1"/>
</dbReference>
<name>A0A310SKC7_9HYME</name>
<comment type="similarity">
    <text evidence="7">Belongs to the Nibrin family.</text>
</comment>
<keyword evidence="5" id="KW-0234">DNA repair</keyword>
<dbReference type="GO" id="GO:0007095">
    <property type="term" value="P:mitotic G2 DNA damage checkpoint signaling"/>
    <property type="evidence" value="ECO:0007669"/>
    <property type="project" value="InterPro"/>
</dbReference>
<proteinExistence type="inferred from homology"/>
<evidence type="ECO:0000259" key="8">
    <source>
        <dbReference type="PROSITE" id="PS50006"/>
    </source>
</evidence>
<dbReference type="Pfam" id="PF00498">
    <property type="entry name" value="FHA"/>
    <property type="match status" value="1"/>
</dbReference>
<dbReference type="GO" id="GO:0003684">
    <property type="term" value="F:damaged DNA binding"/>
    <property type="evidence" value="ECO:0007669"/>
    <property type="project" value="TreeGrafter"/>
</dbReference>
<dbReference type="InterPro" id="IPR043014">
    <property type="entry name" value="Nibrin_BRCT2_sf"/>
</dbReference>
<keyword evidence="6" id="KW-0539">Nucleus</keyword>
<dbReference type="PANTHER" id="PTHR12162">
    <property type="entry name" value="NIBRIN-RELATED"/>
    <property type="match status" value="1"/>
</dbReference>
<dbReference type="Gene3D" id="3.40.50.10980">
    <property type="entry name" value="Nibrin, BRCT2 domain"/>
    <property type="match status" value="1"/>
</dbReference>
<dbReference type="InterPro" id="IPR032429">
    <property type="entry name" value="Nibrin_BRCT2"/>
</dbReference>
<dbReference type="GO" id="GO:0000724">
    <property type="term" value="P:double-strand break repair via homologous recombination"/>
    <property type="evidence" value="ECO:0007669"/>
    <property type="project" value="TreeGrafter"/>
</dbReference>
<evidence type="ECO:0000256" key="1">
    <source>
        <dbReference type="ARBA" id="ARBA00004123"/>
    </source>
</evidence>
<dbReference type="Proteomes" id="UP000250275">
    <property type="component" value="Unassembled WGS sequence"/>
</dbReference>
<evidence type="ECO:0000313" key="10">
    <source>
        <dbReference type="Proteomes" id="UP000250275"/>
    </source>
</evidence>
<dbReference type="SUPFAM" id="SSF49879">
    <property type="entry name" value="SMAD/FHA domain"/>
    <property type="match status" value="1"/>
</dbReference>
<dbReference type="GO" id="GO:0005694">
    <property type="term" value="C:chromosome"/>
    <property type="evidence" value="ECO:0007669"/>
    <property type="project" value="UniProtKB-SubCell"/>
</dbReference>
<evidence type="ECO:0000256" key="6">
    <source>
        <dbReference type="ARBA" id="ARBA00023242"/>
    </source>
</evidence>
<dbReference type="PANTHER" id="PTHR12162:SF0">
    <property type="entry name" value="NIBRIN"/>
    <property type="match status" value="1"/>
</dbReference>
<protein>
    <submittedName>
        <fullName evidence="9">Nibrin</fullName>
    </submittedName>
</protein>
<dbReference type="Gene3D" id="3.40.50.10190">
    <property type="entry name" value="BRCT domain"/>
    <property type="match status" value="1"/>
</dbReference>
<evidence type="ECO:0000313" key="9">
    <source>
        <dbReference type="EMBL" id="OAD60348.1"/>
    </source>
</evidence>
<keyword evidence="4" id="KW-0227">DNA damage</keyword>
<organism evidence="9 10">
    <name type="scientific">Eufriesea mexicana</name>
    <dbReference type="NCBI Taxonomy" id="516756"/>
    <lineage>
        <taxon>Eukaryota</taxon>
        <taxon>Metazoa</taxon>
        <taxon>Ecdysozoa</taxon>
        <taxon>Arthropoda</taxon>
        <taxon>Hexapoda</taxon>
        <taxon>Insecta</taxon>
        <taxon>Pterygota</taxon>
        <taxon>Neoptera</taxon>
        <taxon>Endopterygota</taxon>
        <taxon>Hymenoptera</taxon>
        <taxon>Apocrita</taxon>
        <taxon>Aculeata</taxon>
        <taxon>Apoidea</taxon>
        <taxon>Anthophila</taxon>
        <taxon>Apidae</taxon>
        <taxon>Eufriesea</taxon>
    </lineage>
</organism>
<dbReference type="InterPro" id="IPR008984">
    <property type="entry name" value="SMAD_FHA_dom_sf"/>
</dbReference>